<keyword evidence="2 6" id="KW-0238">DNA-binding</keyword>
<dbReference type="SUPFAM" id="SSF55781">
    <property type="entry name" value="GAF domain-like"/>
    <property type="match status" value="1"/>
</dbReference>
<gene>
    <name evidence="6" type="ORF">BBC0178_012560</name>
</gene>
<dbReference type="RefSeq" id="WP_078039567.1">
    <property type="nucleotide sequence ID" value="NZ_CP015820.1"/>
</dbReference>
<dbReference type="OrthoDB" id="9807558at2"/>
<evidence type="ECO:0000259" key="4">
    <source>
        <dbReference type="PROSITE" id="PS51077"/>
    </source>
</evidence>
<evidence type="ECO:0000313" key="7">
    <source>
        <dbReference type="Proteomes" id="UP000189660"/>
    </source>
</evidence>
<dbReference type="EMBL" id="CP015820">
    <property type="protein sequence ID" value="AQT42726.1"/>
    <property type="molecule type" value="Genomic_DNA"/>
</dbReference>
<dbReference type="InterPro" id="IPR050707">
    <property type="entry name" value="HTH_MetabolicPath_Reg"/>
</dbReference>
<dbReference type="InterPro" id="IPR029016">
    <property type="entry name" value="GAF-like_dom_sf"/>
</dbReference>
<proteinExistence type="predicted"/>
<keyword evidence="3" id="KW-0804">Transcription</keyword>
<dbReference type="Pfam" id="PF09339">
    <property type="entry name" value="HTH_IclR"/>
    <property type="match status" value="1"/>
</dbReference>
<evidence type="ECO:0000313" key="6">
    <source>
        <dbReference type="EMBL" id="AQT42726.1"/>
    </source>
</evidence>
<dbReference type="GO" id="GO:0003677">
    <property type="term" value="F:DNA binding"/>
    <property type="evidence" value="ECO:0007669"/>
    <property type="project" value="UniProtKB-KW"/>
</dbReference>
<reference evidence="6 7" key="1">
    <citation type="submission" date="2016-11" db="EMBL/GenBank/DDBJ databases">
        <title>Comparative genomics of Bartonella apis.</title>
        <authorList>
            <person name="Engel P."/>
        </authorList>
    </citation>
    <scope>NUCLEOTIDE SEQUENCE [LARGE SCALE GENOMIC DNA]</scope>
    <source>
        <strain evidence="6 7">BBC0178</strain>
    </source>
</reference>
<dbReference type="Proteomes" id="UP000189660">
    <property type="component" value="Chromosome"/>
</dbReference>
<organism evidence="6 7">
    <name type="scientific">Bartonella apihabitans</name>
    <dbReference type="NCBI Taxonomy" id="2750929"/>
    <lineage>
        <taxon>Bacteria</taxon>
        <taxon>Pseudomonadati</taxon>
        <taxon>Pseudomonadota</taxon>
        <taxon>Alphaproteobacteria</taxon>
        <taxon>Hyphomicrobiales</taxon>
        <taxon>Bartonellaceae</taxon>
        <taxon>Bartonella</taxon>
    </lineage>
</organism>
<dbReference type="KEGG" id="bapa:BBC0178_012560"/>
<dbReference type="InterPro" id="IPR014757">
    <property type="entry name" value="Tscrpt_reg_IclR_C"/>
</dbReference>
<name>A0A1U9MBP9_9HYPH</name>
<dbReference type="InterPro" id="IPR036390">
    <property type="entry name" value="WH_DNA-bd_sf"/>
</dbReference>
<dbReference type="Gene3D" id="3.30.450.40">
    <property type="match status" value="1"/>
</dbReference>
<accession>A0A1U9MBP9</accession>
<dbReference type="SUPFAM" id="SSF46785">
    <property type="entry name" value="Winged helix' DNA-binding domain"/>
    <property type="match status" value="1"/>
</dbReference>
<dbReference type="GO" id="GO:0045892">
    <property type="term" value="P:negative regulation of DNA-templated transcription"/>
    <property type="evidence" value="ECO:0007669"/>
    <property type="project" value="TreeGrafter"/>
</dbReference>
<dbReference type="GO" id="GO:0003700">
    <property type="term" value="F:DNA-binding transcription factor activity"/>
    <property type="evidence" value="ECO:0007669"/>
    <property type="project" value="TreeGrafter"/>
</dbReference>
<dbReference type="AlphaFoldDB" id="A0A1U9MBP9"/>
<dbReference type="Pfam" id="PF01614">
    <property type="entry name" value="IclR_C"/>
    <property type="match status" value="1"/>
</dbReference>
<dbReference type="InterPro" id="IPR005471">
    <property type="entry name" value="Tscrpt_reg_IclR_N"/>
</dbReference>
<dbReference type="PROSITE" id="PS51078">
    <property type="entry name" value="ICLR_ED"/>
    <property type="match status" value="1"/>
</dbReference>
<keyword evidence="7" id="KW-1185">Reference proteome</keyword>
<evidence type="ECO:0000256" key="2">
    <source>
        <dbReference type="ARBA" id="ARBA00023125"/>
    </source>
</evidence>
<sequence>MRTVPALDRGLRILEFLASQPKPVRVTKLIEELGIPRSAMYELLNTLSQHRMVIQSNTGEFSLGPTNMMLGGAYQSRIDFDVIAGEIARKLEQEVDETVQVGRLDGRFVFYVAKAESSQRVRLISSIGARLPAHCTALGKILLAYLPENIFETLFRDIVLEQLTNRSINDLSILRQQLNTVRNEDIAFETGESNIDVYCMATPVRNSEGKVIAAISISLPLSRAVESHLHQLQNAIRKAGMEFSCRLGWAVARQDHT</sequence>
<dbReference type="SMART" id="SM00346">
    <property type="entry name" value="HTH_ICLR"/>
    <property type="match status" value="1"/>
</dbReference>
<dbReference type="PANTHER" id="PTHR30136:SF24">
    <property type="entry name" value="HTH-TYPE TRANSCRIPTIONAL REPRESSOR ALLR"/>
    <property type="match status" value="1"/>
</dbReference>
<protein>
    <submittedName>
        <fullName evidence="6">DNA-binding transcriptional regulator, IclR family</fullName>
    </submittedName>
</protein>
<keyword evidence="1" id="KW-0805">Transcription regulation</keyword>
<dbReference type="Gene3D" id="1.10.10.10">
    <property type="entry name" value="Winged helix-like DNA-binding domain superfamily/Winged helix DNA-binding domain"/>
    <property type="match status" value="1"/>
</dbReference>
<feature type="domain" description="IclR-ED" evidence="5">
    <location>
        <begin position="66"/>
        <end position="249"/>
    </location>
</feature>
<evidence type="ECO:0000256" key="1">
    <source>
        <dbReference type="ARBA" id="ARBA00023015"/>
    </source>
</evidence>
<dbReference type="PROSITE" id="PS51077">
    <property type="entry name" value="HTH_ICLR"/>
    <property type="match status" value="1"/>
</dbReference>
<evidence type="ECO:0000256" key="3">
    <source>
        <dbReference type="ARBA" id="ARBA00023163"/>
    </source>
</evidence>
<feature type="domain" description="HTH iclR-type" evidence="4">
    <location>
        <begin position="4"/>
        <end position="65"/>
    </location>
</feature>
<dbReference type="PANTHER" id="PTHR30136">
    <property type="entry name" value="HELIX-TURN-HELIX TRANSCRIPTIONAL REGULATOR, ICLR FAMILY"/>
    <property type="match status" value="1"/>
</dbReference>
<evidence type="ECO:0000259" key="5">
    <source>
        <dbReference type="PROSITE" id="PS51078"/>
    </source>
</evidence>
<dbReference type="InterPro" id="IPR036388">
    <property type="entry name" value="WH-like_DNA-bd_sf"/>
</dbReference>